<dbReference type="EMBL" id="JAFREP010000017">
    <property type="protein sequence ID" value="MBO1320381.1"/>
    <property type="molecule type" value="Genomic_DNA"/>
</dbReference>
<dbReference type="RefSeq" id="WP_207860335.1">
    <property type="nucleotide sequence ID" value="NZ_JAFREP010000017.1"/>
</dbReference>
<dbReference type="InterPro" id="IPR014031">
    <property type="entry name" value="Ketoacyl_synth_C"/>
</dbReference>
<dbReference type="InterPro" id="IPR020841">
    <property type="entry name" value="PKS_Beta-ketoAc_synthase_dom"/>
</dbReference>
<dbReference type="InterPro" id="IPR014030">
    <property type="entry name" value="Ketoacyl_synth_N"/>
</dbReference>
<gene>
    <name evidence="15" type="primary">fabF</name>
    <name evidence="15" type="ORF">J3U88_18040</name>
</gene>
<evidence type="ECO:0000256" key="3">
    <source>
        <dbReference type="ARBA" id="ARBA00012356"/>
    </source>
</evidence>
<dbReference type="EC" id="2.3.1.179" evidence="3 11"/>
<proteinExistence type="inferred from homology"/>
<keyword evidence="5 11" id="KW-0444">Lipid biosynthesis</keyword>
<comment type="pathway">
    <text evidence="1 11">Lipid metabolism; fatty acid biosynthesis.</text>
</comment>
<comment type="caution">
    <text evidence="15">The sequence shown here is derived from an EMBL/GenBank/DDBJ whole genome shotgun (WGS) entry which is preliminary data.</text>
</comment>
<evidence type="ECO:0000256" key="12">
    <source>
        <dbReference type="PIRSR" id="PIRSR000447-1"/>
    </source>
</evidence>
<evidence type="ECO:0000256" key="5">
    <source>
        <dbReference type="ARBA" id="ARBA00022516"/>
    </source>
</evidence>
<dbReference type="PANTHER" id="PTHR11712">
    <property type="entry name" value="POLYKETIDE SYNTHASE-RELATED"/>
    <property type="match status" value="1"/>
</dbReference>
<evidence type="ECO:0000256" key="7">
    <source>
        <dbReference type="ARBA" id="ARBA00022832"/>
    </source>
</evidence>
<dbReference type="CDD" id="cd00834">
    <property type="entry name" value="KAS_I_II"/>
    <property type="match status" value="1"/>
</dbReference>
<keyword evidence="6 11" id="KW-0808">Transferase</keyword>
<comment type="catalytic activity">
    <reaction evidence="11">
        <text>a fatty acyl-[ACP] + malonyl-[ACP] + H(+) = a 3-oxoacyl-[ACP] + holo-[ACP] + CO2</text>
        <dbReference type="Rhea" id="RHEA:22836"/>
        <dbReference type="Rhea" id="RHEA-COMP:9623"/>
        <dbReference type="Rhea" id="RHEA-COMP:9685"/>
        <dbReference type="Rhea" id="RHEA-COMP:9916"/>
        <dbReference type="Rhea" id="RHEA-COMP:14125"/>
        <dbReference type="ChEBI" id="CHEBI:15378"/>
        <dbReference type="ChEBI" id="CHEBI:16526"/>
        <dbReference type="ChEBI" id="CHEBI:64479"/>
        <dbReference type="ChEBI" id="CHEBI:78449"/>
        <dbReference type="ChEBI" id="CHEBI:78776"/>
        <dbReference type="ChEBI" id="CHEBI:138651"/>
    </reaction>
</comment>
<dbReference type="SUPFAM" id="SSF53901">
    <property type="entry name" value="Thiolase-like"/>
    <property type="match status" value="2"/>
</dbReference>
<dbReference type="Gene3D" id="3.40.47.10">
    <property type="match status" value="1"/>
</dbReference>
<dbReference type="PANTHER" id="PTHR11712:SF336">
    <property type="entry name" value="3-OXOACYL-[ACYL-CARRIER-PROTEIN] SYNTHASE, MITOCHONDRIAL"/>
    <property type="match status" value="1"/>
</dbReference>
<dbReference type="InterPro" id="IPR017568">
    <property type="entry name" value="3-oxoacyl-ACP_synth-2"/>
</dbReference>
<evidence type="ECO:0000256" key="1">
    <source>
        <dbReference type="ARBA" id="ARBA00005194"/>
    </source>
</evidence>
<dbReference type="PIRSF" id="PIRSF000447">
    <property type="entry name" value="KAS_II"/>
    <property type="match status" value="1"/>
</dbReference>
<keyword evidence="9 11" id="KW-0275">Fatty acid biosynthesis</keyword>
<evidence type="ECO:0000256" key="8">
    <source>
        <dbReference type="ARBA" id="ARBA00023098"/>
    </source>
</evidence>
<comment type="catalytic activity">
    <reaction evidence="11">
        <text>(9Z)-hexadecenoyl-[ACP] + malonyl-[ACP] + H(+) = 3-oxo-(11Z)-octadecenoyl-[ACP] + holo-[ACP] + CO2</text>
        <dbReference type="Rhea" id="RHEA:55040"/>
        <dbReference type="Rhea" id="RHEA-COMP:9623"/>
        <dbReference type="Rhea" id="RHEA-COMP:9685"/>
        <dbReference type="Rhea" id="RHEA-COMP:10800"/>
        <dbReference type="Rhea" id="RHEA-COMP:14074"/>
        <dbReference type="ChEBI" id="CHEBI:15378"/>
        <dbReference type="ChEBI" id="CHEBI:16526"/>
        <dbReference type="ChEBI" id="CHEBI:64479"/>
        <dbReference type="ChEBI" id="CHEBI:78449"/>
        <dbReference type="ChEBI" id="CHEBI:83989"/>
        <dbReference type="ChEBI" id="CHEBI:138538"/>
        <dbReference type="EC" id="2.3.1.179"/>
    </reaction>
</comment>
<sequence>MRRVVITGLGAISPLGHDVETTFAHLLQGQSGIVQISKFDAANFPSRIAGEVRDLDISPFFSKKEAKKVDDFIQLAVIAAHEAFADSGLDLEKVDLERFGTIIGSGIGGLPMIERQYKVLLEKGPRRVTPFFIPSLIINLAGGQVSMKYGLKGPSSAPATACATGTHAIGDAFRLIQFGHADLMVAGGTESVVCELTMAGFGAMKALSTRNDEPHLASRPFDTARDGFVLGEGCGLLILEEYEHAVKRGAKIYAEITGYGMSSDAYHITSPSEDGDGPVRAMQAALKDARINPEQIDLINAHGTSTPAGDAIEALAIARVMGDHVGNVVVHSSKSMIGHMLGAAGGIEAVIVAKTIETGKVHPTANLENVDESVHFDPMQGDARDMSVNIGLSNSFGFGGTNGTLIFRKV</sequence>
<reference evidence="15" key="1">
    <citation type="submission" date="2021-03" db="EMBL/GenBank/DDBJ databases">
        <authorList>
            <person name="Wang G."/>
        </authorList>
    </citation>
    <scope>NUCLEOTIDE SEQUENCE</scope>
    <source>
        <strain evidence="15">KCTC 12899</strain>
    </source>
</reference>
<dbReference type="NCBIfam" id="NF004970">
    <property type="entry name" value="PRK06333.1"/>
    <property type="match status" value="1"/>
</dbReference>
<dbReference type="FunFam" id="3.40.47.10:FF:000009">
    <property type="entry name" value="3-oxoacyl-[acyl-carrier-protein] synthase 2"/>
    <property type="match status" value="1"/>
</dbReference>
<evidence type="ECO:0000256" key="13">
    <source>
        <dbReference type="RuleBase" id="RU003694"/>
    </source>
</evidence>
<dbReference type="Pfam" id="PF00109">
    <property type="entry name" value="ketoacyl-synt"/>
    <property type="match status" value="1"/>
</dbReference>
<evidence type="ECO:0000259" key="14">
    <source>
        <dbReference type="PROSITE" id="PS52004"/>
    </source>
</evidence>
<dbReference type="InterPro" id="IPR016039">
    <property type="entry name" value="Thiolase-like"/>
</dbReference>
<dbReference type="UniPathway" id="UPA00094"/>
<dbReference type="PROSITE" id="PS00606">
    <property type="entry name" value="KS3_1"/>
    <property type="match status" value="1"/>
</dbReference>
<dbReference type="InterPro" id="IPR000794">
    <property type="entry name" value="Beta-ketoacyl_synthase"/>
</dbReference>
<evidence type="ECO:0000256" key="2">
    <source>
        <dbReference type="ARBA" id="ARBA00008467"/>
    </source>
</evidence>
<organism evidence="15 16">
    <name type="scientific">Acanthopleuribacter pedis</name>
    <dbReference type="NCBI Taxonomy" id="442870"/>
    <lineage>
        <taxon>Bacteria</taxon>
        <taxon>Pseudomonadati</taxon>
        <taxon>Acidobacteriota</taxon>
        <taxon>Holophagae</taxon>
        <taxon>Acanthopleuribacterales</taxon>
        <taxon>Acanthopleuribacteraceae</taxon>
        <taxon>Acanthopleuribacter</taxon>
    </lineage>
</organism>
<dbReference type="GO" id="GO:0005829">
    <property type="term" value="C:cytosol"/>
    <property type="evidence" value="ECO:0007669"/>
    <property type="project" value="TreeGrafter"/>
</dbReference>
<evidence type="ECO:0000256" key="11">
    <source>
        <dbReference type="PIRNR" id="PIRNR000447"/>
    </source>
</evidence>
<feature type="active site" description="For beta-ketoacyl synthase activity" evidence="12">
    <location>
        <position position="162"/>
    </location>
</feature>
<dbReference type="SMART" id="SM00825">
    <property type="entry name" value="PKS_KS"/>
    <property type="match status" value="1"/>
</dbReference>
<name>A0A8J7QH92_9BACT</name>
<comment type="function">
    <text evidence="11">Involved in the type II fatty acid elongation cycle. Catalyzes the elongation of a wide range of acyl-ACP by the addition of two carbons from malonyl-ACP to an acyl acceptor. Can efficiently catalyze the conversion of palmitoleoyl-ACP (cis-hexadec-9-enoyl-ACP) to cis-vaccenoyl-ACP (cis-octadec-11-enoyl-ACP), an essential step in the thermal regulation of fatty acid composition.</text>
</comment>
<dbReference type="GO" id="GO:0006633">
    <property type="term" value="P:fatty acid biosynthetic process"/>
    <property type="evidence" value="ECO:0007669"/>
    <property type="project" value="UniProtKB-UniRule"/>
</dbReference>
<protein>
    <recommendedName>
        <fullName evidence="4 11">3-oxoacyl-[acyl-carrier-protein] synthase 2</fullName>
        <ecNumber evidence="3 11">2.3.1.179</ecNumber>
    </recommendedName>
</protein>
<evidence type="ECO:0000256" key="4">
    <source>
        <dbReference type="ARBA" id="ARBA00014657"/>
    </source>
</evidence>
<evidence type="ECO:0000256" key="10">
    <source>
        <dbReference type="ARBA" id="ARBA00023315"/>
    </source>
</evidence>
<evidence type="ECO:0000313" key="16">
    <source>
        <dbReference type="Proteomes" id="UP000664417"/>
    </source>
</evidence>
<evidence type="ECO:0000313" key="15">
    <source>
        <dbReference type="EMBL" id="MBO1320381.1"/>
    </source>
</evidence>
<keyword evidence="16" id="KW-1185">Reference proteome</keyword>
<accession>A0A8J7QH92</accession>
<keyword evidence="8" id="KW-0443">Lipid metabolism</keyword>
<dbReference type="Pfam" id="PF02801">
    <property type="entry name" value="Ketoacyl-synt_C"/>
    <property type="match status" value="1"/>
</dbReference>
<keyword evidence="10 11" id="KW-0012">Acyltransferase</keyword>
<dbReference type="PROSITE" id="PS52004">
    <property type="entry name" value="KS3_2"/>
    <property type="match status" value="1"/>
</dbReference>
<dbReference type="Proteomes" id="UP000664417">
    <property type="component" value="Unassembled WGS sequence"/>
</dbReference>
<dbReference type="NCBIfam" id="TIGR03150">
    <property type="entry name" value="fabF"/>
    <property type="match status" value="1"/>
</dbReference>
<evidence type="ECO:0000256" key="9">
    <source>
        <dbReference type="ARBA" id="ARBA00023160"/>
    </source>
</evidence>
<dbReference type="GO" id="GO:0004315">
    <property type="term" value="F:3-oxoacyl-[acyl-carrier-protein] synthase activity"/>
    <property type="evidence" value="ECO:0007669"/>
    <property type="project" value="UniProtKB-UniRule"/>
</dbReference>
<evidence type="ECO:0000256" key="6">
    <source>
        <dbReference type="ARBA" id="ARBA00022679"/>
    </source>
</evidence>
<dbReference type="NCBIfam" id="NF005589">
    <property type="entry name" value="PRK07314.1"/>
    <property type="match status" value="1"/>
</dbReference>
<feature type="domain" description="Ketosynthase family 3 (KS3)" evidence="14">
    <location>
        <begin position="1"/>
        <end position="409"/>
    </location>
</feature>
<comment type="similarity">
    <text evidence="2 11 13">Belongs to the thiolase-like superfamily. Beta-ketoacyl-ACP synthases family.</text>
</comment>
<dbReference type="InterPro" id="IPR018201">
    <property type="entry name" value="Ketoacyl_synth_AS"/>
</dbReference>
<keyword evidence="7" id="KW-0276">Fatty acid metabolism</keyword>
<dbReference type="AlphaFoldDB" id="A0A8J7QH92"/>